<dbReference type="Pfam" id="PF04488">
    <property type="entry name" value="Gly_transf_sug"/>
    <property type="match status" value="1"/>
</dbReference>
<keyword evidence="4" id="KW-0808">Transferase</keyword>
<dbReference type="OrthoDB" id="409543at2759"/>
<dbReference type="SUPFAM" id="SSF53448">
    <property type="entry name" value="Nucleotide-diphospho-sugar transferases"/>
    <property type="match status" value="1"/>
</dbReference>
<evidence type="ECO:0000256" key="2">
    <source>
        <dbReference type="ARBA" id="ARBA00009003"/>
    </source>
</evidence>
<keyword evidence="5" id="KW-0333">Golgi apparatus</keyword>
<comment type="caution">
    <text evidence="8">The sequence shown here is derived from an EMBL/GenBank/DDBJ whole genome shotgun (WGS) entry which is preliminary data.</text>
</comment>
<evidence type="ECO:0000256" key="4">
    <source>
        <dbReference type="ARBA" id="ARBA00022679"/>
    </source>
</evidence>
<evidence type="ECO:0000259" key="7">
    <source>
        <dbReference type="Pfam" id="PF04572"/>
    </source>
</evidence>
<dbReference type="InterPro" id="IPR051981">
    <property type="entry name" value="Glycosyltransf_32"/>
</dbReference>
<dbReference type="Pfam" id="PF04572">
    <property type="entry name" value="Gb3_synth"/>
    <property type="match status" value="1"/>
</dbReference>
<dbReference type="GO" id="GO:0016758">
    <property type="term" value="F:hexosyltransferase activity"/>
    <property type="evidence" value="ECO:0007669"/>
    <property type="project" value="TreeGrafter"/>
</dbReference>
<dbReference type="InterPro" id="IPR007652">
    <property type="entry name" value="A1-4-GlycosylTfrase_dom"/>
</dbReference>
<comment type="subcellular location">
    <subcellularLocation>
        <location evidence="1">Golgi apparatus membrane</location>
        <topology evidence="1">Single-pass type II membrane protein</topology>
    </subcellularLocation>
</comment>
<dbReference type="Gene3D" id="3.90.550.20">
    <property type="match status" value="1"/>
</dbReference>
<proteinExistence type="inferred from homology"/>
<organism evidence="8 9">
    <name type="scientific">Trichonephila clavata</name>
    <name type="common">Joro spider</name>
    <name type="synonym">Nephila clavata</name>
    <dbReference type="NCBI Taxonomy" id="2740835"/>
    <lineage>
        <taxon>Eukaryota</taxon>
        <taxon>Metazoa</taxon>
        <taxon>Ecdysozoa</taxon>
        <taxon>Arthropoda</taxon>
        <taxon>Chelicerata</taxon>
        <taxon>Arachnida</taxon>
        <taxon>Araneae</taxon>
        <taxon>Araneomorphae</taxon>
        <taxon>Entelegynae</taxon>
        <taxon>Araneoidea</taxon>
        <taxon>Nephilidae</taxon>
        <taxon>Trichonephila</taxon>
    </lineage>
</organism>
<evidence type="ECO:0000256" key="6">
    <source>
        <dbReference type="ARBA" id="ARBA00023136"/>
    </source>
</evidence>
<evidence type="ECO:0000313" key="9">
    <source>
        <dbReference type="Proteomes" id="UP000887116"/>
    </source>
</evidence>
<dbReference type="PANTHER" id="PTHR12042:SF21">
    <property type="entry name" value="ALPHA1,4-GALACTOSYLTRANSFERASE 1-RELATED"/>
    <property type="match status" value="1"/>
</dbReference>
<evidence type="ECO:0000313" key="8">
    <source>
        <dbReference type="EMBL" id="GFR04343.1"/>
    </source>
</evidence>
<sequence length="292" mass="33431">MEAHMIVRNRYCVNKPVFFVETSSSNSLTPRQACAVESTARHNPSLQINVLMTPISGINANGVLIKKLQNISNVQIIHININDLVCGTPIWNWYVSGKWKRSEWKASHLSDALRYFLIWKYGGIYLDMDIVTLRSLEHLRNTAITENWERVASGILIFDKKHELIRRCMFDFSASYDPSNFVVNGPGIITRNIKSYCDINNIGKVSGANCNVDIQPPIAAFPVPYDKWEEYFIPTSVNNILEKFNSSYLIHVWNKYSKFSKLKVGINSLYELAMKENCPSVHKYIQQVGFAK</sequence>
<dbReference type="Proteomes" id="UP000887116">
    <property type="component" value="Unassembled WGS sequence"/>
</dbReference>
<dbReference type="InterPro" id="IPR007577">
    <property type="entry name" value="GlycoTrfase_DXD_sugar-bd_CS"/>
</dbReference>
<comment type="similarity">
    <text evidence="2">Belongs to the glycosyltransferase 32 family.</text>
</comment>
<gene>
    <name evidence="8" type="primary">A4gnt</name>
    <name evidence="8" type="ORF">TNCT_291671</name>
</gene>
<dbReference type="GO" id="GO:0006688">
    <property type="term" value="P:glycosphingolipid biosynthetic process"/>
    <property type="evidence" value="ECO:0007669"/>
    <property type="project" value="TreeGrafter"/>
</dbReference>
<accession>A0A8X6IZV0</accession>
<evidence type="ECO:0000256" key="5">
    <source>
        <dbReference type="ARBA" id="ARBA00023034"/>
    </source>
</evidence>
<keyword evidence="6" id="KW-0472">Membrane</keyword>
<evidence type="ECO:0000256" key="3">
    <source>
        <dbReference type="ARBA" id="ARBA00022676"/>
    </source>
</evidence>
<dbReference type="InterPro" id="IPR029044">
    <property type="entry name" value="Nucleotide-diphossugar_trans"/>
</dbReference>
<dbReference type="AlphaFoldDB" id="A0A8X6IZV0"/>
<keyword evidence="9" id="KW-1185">Reference proteome</keyword>
<protein>
    <submittedName>
        <fullName evidence="8">Alpha-1,4-N-acetylglucosaminyltransferase</fullName>
    </submittedName>
</protein>
<dbReference type="GO" id="GO:0000139">
    <property type="term" value="C:Golgi membrane"/>
    <property type="evidence" value="ECO:0007669"/>
    <property type="project" value="UniProtKB-SubCell"/>
</dbReference>
<reference evidence="8" key="1">
    <citation type="submission" date="2020-07" db="EMBL/GenBank/DDBJ databases">
        <title>Multicomponent nature underlies the extraordinary mechanical properties of spider dragline silk.</title>
        <authorList>
            <person name="Kono N."/>
            <person name="Nakamura H."/>
            <person name="Mori M."/>
            <person name="Yoshida Y."/>
            <person name="Ohtoshi R."/>
            <person name="Malay A.D."/>
            <person name="Moran D.A.P."/>
            <person name="Tomita M."/>
            <person name="Numata K."/>
            <person name="Arakawa K."/>
        </authorList>
    </citation>
    <scope>NUCLEOTIDE SEQUENCE</scope>
</reference>
<keyword evidence="3" id="KW-0328">Glycosyltransferase</keyword>
<dbReference type="PANTHER" id="PTHR12042">
    <property type="entry name" value="LACTOSYLCERAMIDE 4-ALPHA-GALACTOSYLTRANSFERASE ALPHA- 1,4-GALACTOSYLTRANSFERASE"/>
    <property type="match status" value="1"/>
</dbReference>
<name>A0A8X6IZV0_TRICU</name>
<dbReference type="EMBL" id="BMAO01025695">
    <property type="protein sequence ID" value="GFR04343.1"/>
    <property type="molecule type" value="Genomic_DNA"/>
</dbReference>
<feature type="domain" description="Alpha 1,4-glycosyltransferase" evidence="7">
    <location>
        <begin position="158"/>
        <end position="283"/>
    </location>
</feature>
<evidence type="ECO:0000256" key="1">
    <source>
        <dbReference type="ARBA" id="ARBA00004323"/>
    </source>
</evidence>